<sequence length="560" mass="58104">MNDQQVMHAMNIDDAYHVERTLASGMGGVTELVTLDGSGPFVRKRIPSKLARRGVWVMLAECACPRLPHVEATYEMPDEFVVVCDYVPGQNLEELVRSSGRMGEKDARQIVSQLCEAAGALHAHNIVHRDISPRNVIVAADGAHLIDLGIARFRSEDATHDTTQLGTVGFASPEQHGFAQTDARSDVYSIGRVLGYLLTGVMPEVPDAADYERALSDEGVVSPRMRAVIDRACALEPSARFQSAAELADALSGKGEPSSSSAPTSGEKNLGAPPAPVSPVTSPAPRAASGGRGGASLVRVVGGLVVLLALLAGIVLVLQGTGVLEMVLGAGDTAQSSQPAQPDRSTGQGDAAGAGATGGSVTDAPVPVENPLEVVESGWSVDGQGFVHYAFGLRNNGDLQVLYPGVTVTGRDASGGVLFSQEQILSVVPAGQTVYFSSLAGSGSVPETVEVTPIQPEDYNVGPEADTAATFTISGLRAVSNGFGGYNFVGEITTDKAAGADDFGSQVAITVILRDESGAIVYGSTDFASRPDAGQTAAFEVMAMGDLPAYASMEAYALQW</sequence>
<keyword evidence="8" id="KW-0812">Transmembrane</keyword>
<gene>
    <name evidence="10" type="ORF">H9X80_03045</name>
</gene>
<feature type="compositionally biased region" description="Polar residues" evidence="7">
    <location>
        <begin position="333"/>
        <end position="344"/>
    </location>
</feature>
<dbReference type="PANTHER" id="PTHR43289:SF6">
    <property type="entry name" value="SERINE_THREONINE-PROTEIN KINASE NEKL-3"/>
    <property type="match status" value="1"/>
</dbReference>
<dbReference type="GO" id="GO:0004674">
    <property type="term" value="F:protein serine/threonine kinase activity"/>
    <property type="evidence" value="ECO:0007669"/>
    <property type="project" value="UniProtKB-KW"/>
</dbReference>
<dbReference type="EMBL" id="JACSNQ010000003">
    <property type="protein sequence ID" value="MBM6774523.1"/>
    <property type="molecule type" value="Genomic_DNA"/>
</dbReference>
<keyword evidence="5 10" id="KW-0418">Kinase</keyword>
<feature type="transmembrane region" description="Helical" evidence="8">
    <location>
        <begin position="296"/>
        <end position="318"/>
    </location>
</feature>
<dbReference type="InterPro" id="IPR011009">
    <property type="entry name" value="Kinase-like_dom_sf"/>
</dbReference>
<evidence type="ECO:0000256" key="1">
    <source>
        <dbReference type="ARBA" id="ARBA00012513"/>
    </source>
</evidence>
<dbReference type="Pfam" id="PF00069">
    <property type="entry name" value="Pkinase"/>
    <property type="match status" value="1"/>
</dbReference>
<evidence type="ECO:0000256" key="8">
    <source>
        <dbReference type="SAM" id="Phobius"/>
    </source>
</evidence>
<dbReference type="InterPro" id="IPR008266">
    <property type="entry name" value="Tyr_kinase_AS"/>
</dbReference>
<keyword evidence="11" id="KW-1185">Reference proteome</keyword>
<keyword evidence="2 10" id="KW-0723">Serine/threonine-protein kinase</keyword>
<dbReference type="PROSITE" id="PS50011">
    <property type="entry name" value="PROTEIN_KINASE_DOM"/>
    <property type="match status" value="1"/>
</dbReference>
<dbReference type="CDD" id="cd14014">
    <property type="entry name" value="STKc_PknB_like"/>
    <property type="match status" value="1"/>
</dbReference>
<dbReference type="RefSeq" id="WP_204792869.1">
    <property type="nucleotide sequence ID" value="NZ_JACSNQ010000003.1"/>
</dbReference>
<name>A0ABS2F109_9ACTN</name>
<keyword evidence="6" id="KW-0067">ATP-binding</keyword>
<keyword evidence="8" id="KW-1133">Transmembrane helix</keyword>
<dbReference type="EC" id="2.7.11.1" evidence="1"/>
<feature type="compositionally biased region" description="Low complexity" evidence="7">
    <location>
        <begin position="278"/>
        <end position="292"/>
    </location>
</feature>
<keyword evidence="4" id="KW-0547">Nucleotide-binding</keyword>
<accession>A0ABS2F109</accession>
<dbReference type="SUPFAM" id="SSF56112">
    <property type="entry name" value="Protein kinase-like (PK-like)"/>
    <property type="match status" value="1"/>
</dbReference>
<organism evidence="10 11">
    <name type="scientific">Olsenella profusa</name>
    <dbReference type="NCBI Taxonomy" id="138595"/>
    <lineage>
        <taxon>Bacteria</taxon>
        <taxon>Bacillati</taxon>
        <taxon>Actinomycetota</taxon>
        <taxon>Coriobacteriia</taxon>
        <taxon>Coriobacteriales</taxon>
        <taxon>Atopobiaceae</taxon>
        <taxon>Olsenella</taxon>
    </lineage>
</organism>
<dbReference type="Proteomes" id="UP000712527">
    <property type="component" value="Unassembled WGS sequence"/>
</dbReference>
<evidence type="ECO:0000313" key="11">
    <source>
        <dbReference type="Proteomes" id="UP000712527"/>
    </source>
</evidence>
<keyword evidence="3" id="KW-0808">Transferase</keyword>
<evidence type="ECO:0000256" key="2">
    <source>
        <dbReference type="ARBA" id="ARBA00022527"/>
    </source>
</evidence>
<evidence type="ECO:0000256" key="6">
    <source>
        <dbReference type="ARBA" id="ARBA00022840"/>
    </source>
</evidence>
<evidence type="ECO:0000256" key="4">
    <source>
        <dbReference type="ARBA" id="ARBA00022741"/>
    </source>
</evidence>
<evidence type="ECO:0000256" key="7">
    <source>
        <dbReference type="SAM" id="MobiDB-lite"/>
    </source>
</evidence>
<dbReference type="PROSITE" id="PS00109">
    <property type="entry name" value="PROTEIN_KINASE_TYR"/>
    <property type="match status" value="1"/>
</dbReference>
<evidence type="ECO:0000256" key="3">
    <source>
        <dbReference type="ARBA" id="ARBA00022679"/>
    </source>
</evidence>
<proteinExistence type="predicted"/>
<feature type="region of interest" description="Disordered" evidence="7">
    <location>
        <begin position="333"/>
        <end position="366"/>
    </location>
</feature>
<feature type="domain" description="Protein kinase" evidence="9">
    <location>
        <begin position="16"/>
        <end position="252"/>
    </location>
</feature>
<protein>
    <recommendedName>
        <fullName evidence="1">non-specific serine/threonine protein kinase</fullName>
        <ecNumber evidence="1">2.7.11.1</ecNumber>
    </recommendedName>
</protein>
<dbReference type="Gene3D" id="1.10.510.10">
    <property type="entry name" value="Transferase(Phosphotransferase) domain 1"/>
    <property type="match status" value="1"/>
</dbReference>
<evidence type="ECO:0000259" key="9">
    <source>
        <dbReference type="PROSITE" id="PS50011"/>
    </source>
</evidence>
<reference evidence="10 11" key="1">
    <citation type="journal article" date="2021" name="Sci. Rep.">
        <title>The distribution of antibiotic resistance genes in chicken gut microbiota commensals.</title>
        <authorList>
            <person name="Juricova H."/>
            <person name="Matiasovicova J."/>
            <person name="Kubasova T."/>
            <person name="Cejkova D."/>
            <person name="Rychlik I."/>
        </authorList>
    </citation>
    <scope>NUCLEOTIDE SEQUENCE [LARGE SCALE GENOMIC DNA]</scope>
    <source>
        <strain evidence="10 11">An794</strain>
    </source>
</reference>
<dbReference type="PANTHER" id="PTHR43289">
    <property type="entry name" value="MITOGEN-ACTIVATED PROTEIN KINASE KINASE KINASE 20-RELATED"/>
    <property type="match status" value="1"/>
</dbReference>
<evidence type="ECO:0000256" key="5">
    <source>
        <dbReference type="ARBA" id="ARBA00022777"/>
    </source>
</evidence>
<evidence type="ECO:0000313" key="10">
    <source>
        <dbReference type="EMBL" id="MBM6774523.1"/>
    </source>
</evidence>
<feature type="region of interest" description="Disordered" evidence="7">
    <location>
        <begin position="250"/>
        <end position="292"/>
    </location>
</feature>
<dbReference type="InterPro" id="IPR000719">
    <property type="entry name" value="Prot_kinase_dom"/>
</dbReference>
<comment type="caution">
    <text evidence="10">The sequence shown here is derived from an EMBL/GenBank/DDBJ whole genome shotgun (WGS) entry which is preliminary data.</text>
</comment>
<feature type="compositionally biased region" description="Polar residues" evidence="7">
    <location>
        <begin position="257"/>
        <end position="267"/>
    </location>
</feature>
<keyword evidence="8" id="KW-0472">Membrane</keyword>